<dbReference type="EMBL" id="VATY01000001">
    <property type="protein sequence ID" value="TMM59195.1"/>
    <property type="molecule type" value="Genomic_DNA"/>
</dbReference>
<protein>
    <recommendedName>
        <fullName evidence="3">STAS/SEC14 domain-containing protein</fullName>
    </recommendedName>
</protein>
<dbReference type="AlphaFoldDB" id="A0A5S3PW43"/>
<dbReference type="SUPFAM" id="SSF52091">
    <property type="entry name" value="SpoIIaa-like"/>
    <property type="match status" value="1"/>
</dbReference>
<evidence type="ECO:0008006" key="3">
    <source>
        <dbReference type="Google" id="ProtNLM"/>
    </source>
</evidence>
<evidence type="ECO:0000313" key="2">
    <source>
        <dbReference type="Proteomes" id="UP000310314"/>
    </source>
</evidence>
<keyword evidence="2" id="KW-1185">Reference proteome</keyword>
<dbReference type="OrthoDB" id="1144611at2"/>
<proteinExistence type="predicted"/>
<reference evidence="1 2" key="1">
    <citation type="submission" date="2019-05" db="EMBL/GenBank/DDBJ databases">
        <authorList>
            <person name="Zhang J.-Y."/>
            <person name="Feg X."/>
            <person name="Du Z.-J."/>
        </authorList>
    </citation>
    <scope>NUCLEOTIDE SEQUENCE [LARGE SCALE GENOMIC DNA]</scope>
    <source>
        <strain evidence="1 2">RZ26</strain>
    </source>
</reference>
<dbReference type="RefSeq" id="WP_138657184.1">
    <property type="nucleotide sequence ID" value="NZ_VATY01000001.1"/>
</dbReference>
<organism evidence="1 2">
    <name type="scientific">Maribacter algarum</name>
    <name type="common">ex Zhang et al. 2020</name>
    <dbReference type="NCBI Taxonomy" id="2578118"/>
    <lineage>
        <taxon>Bacteria</taxon>
        <taxon>Pseudomonadati</taxon>
        <taxon>Bacteroidota</taxon>
        <taxon>Flavobacteriia</taxon>
        <taxon>Flavobacteriales</taxon>
        <taxon>Flavobacteriaceae</taxon>
        <taxon>Maribacter</taxon>
    </lineage>
</organism>
<comment type="caution">
    <text evidence="1">The sequence shown here is derived from an EMBL/GenBank/DDBJ whole genome shotgun (WGS) entry which is preliminary data.</text>
</comment>
<dbReference type="Proteomes" id="UP000310314">
    <property type="component" value="Unassembled WGS sequence"/>
</dbReference>
<sequence length="142" mass="16666">MGKFKESEFFHEAIHEINYPFGDFYLLDGFVVAEVYEGITFNWEDHGKKVVEDITYLYDSYGQDLILIANRINPYSTKPTDWKKFFQHRYTLKGYAVVSYSKYGNSIALIEKWFIRTRTKRFKSLGNAIEWAKGVSGSRMVS</sequence>
<evidence type="ECO:0000313" key="1">
    <source>
        <dbReference type="EMBL" id="TMM59195.1"/>
    </source>
</evidence>
<dbReference type="InterPro" id="IPR036513">
    <property type="entry name" value="STAS_dom_sf"/>
</dbReference>
<gene>
    <name evidence="1" type="ORF">FEE95_07125</name>
</gene>
<accession>A0A5S3PW43</accession>
<name>A0A5S3PW43_9FLAO</name>